<feature type="chain" id="PRO_5045419057" evidence="6">
    <location>
        <begin position="26"/>
        <end position="496"/>
    </location>
</feature>
<dbReference type="SUPFAM" id="SSF53850">
    <property type="entry name" value="Periplasmic binding protein-like II"/>
    <property type="match status" value="1"/>
</dbReference>
<dbReference type="CDD" id="cd13580">
    <property type="entry name" value="PBP2_AlgQ_like_1"/>
    <property type="match status" value="1"/>
</dbReference>
<evidence type="ECO:0000256" key="1">
    <source>
        <dbReference type="ARBA" id="ARBA00022475"/>
    </source>
</evidence>
<reference evidence="8" key="1">
    <citation type="journal article" date="2019" name="Int. J. Syst. Evol. Microbiol.">
        <title>The Global Catalogue of Microorganisms (GCM) 10K type strain sequencing project: providing services to taxonomists for standard genome sequencing and annotation.</title>
        <authorList>
            <consortium name="The Broad Institute Genomics Platform"/>
            <consortium name="The Broad Institute Genome Sequencing Center for Infectious Disease"/>
            <person name="Wu L."/>
            <person name="Ma J."/>
        </authorList>
    </citation>
    <scope>NUCLEOTIDE SEQUENCE [LARGE SCALE GENOMIC DNA]</scope>
    <source>
        <strain evidence="8">CCUG 15531</strain>
    </source>
</reference>
<dbReference type="Gene3D" id="3.40.190.10">
    <property type="entry name" value="Periplasmic binding protein-like II"/>
    <property type="match status" value="2"/>
</dbReference>
<gene>
    <name evidence="7" type="ORF">ACFSFW_22750</name>
</gene>
<dbReference type="PANTHER" id="PTHR43649:SF33">
    <property type="entry name" value="POLYGALACTURONAN_RHAMNOGALACTURONAN-BINDING PROTEIN YTCQ"/>
    <property type="match status" value="1"/>
</dbReference>
<accession>A0ABW4MUC6</accession>
<dbReference type="PANTHER" id="PTHR43649">
    <property type="entry name" value="ARABINOSE-BINDING PROTEIN-RELATED"/>
    <property type="match status" value="1"/>
</dbReference>
<organism evidence="7 8">
    <name type="scientific">Fredinandcohnia salidurans</name>
    <dbReference type="NCBI Taxonomy" id="2595041"/>
    <lineage>
        <taxon>Bacteria</taxon>
        <taxon>Bacillati</taxon>
        <taxon>Bacillota</taxon>
        <taxon>Bacilli</taxon>
        <taxon>Bacillales</taxon>
        <taxon>Bacillaceae</taxon>
        <taxon>Fredinandcohnia</taxon>
    </lineage>
</organism>
<evidence type="ECO:0000256" key="4">
    <source>
        <dbReference type="ARBA" id="ARBA00023139"/>
    </source>
</evidence>
<proteinExistence type="predicted"/>
<keyword evidence="4" id="KW-0564">Palmitate</keyword>
<evidence type="ECO:0000313" key="8">
    <source>
        <dbReference type="Proteomes" id="UP001597227"/>
    </source>
</evidence>
<dbReference type="Pfam" id="PF01547">
    <property type="entry name" value="SBP_bac_1"/>
    <property type="match status" value="1"/>
</dbReference>
<dbReference type="PROSITE" id="PS51257">
    <property type="entry name" value="PROKAR_LIPOPROTEIN"/>
    <property type="match status" value="1"/>
</dbReference>
<sequence length="496" mass="55950">MKKPGKVFSLLCAATLGIGSLTACSGESASKGSDEEFTLSAMVKLHSPEVPNKKILEILEEKTDMKLDIQFVPSTTYVEKVNALFGSGSFPDSIVLDLDMLTQYHEAIQDGQFWEIGPYLDEFENLAKMKDEVVENTKVDGKIYMIYEGKPLSRQGMIYRKDWAEKLGLSAPKNTDEFYEMLRAFTEEDPDGNGKDDTFGLTDRNELIFGAFKTVASWFHTPTNFGLDNGEIKPEFMFPEYMQTLDFFRDLHEKGYINKDFPVTSKTDQQGLLKNGNAGVYVGSMGDVQSLYLDTVANNPDAVLDVHNQVAGPDGKFTVWSLPGYGNAILFPKSSIKTEEELKKALSFYDYLMTPEGANLVFWGIEGEHYTVENNEVIIKDQNLFDKEVLPIQTLEIAEQETNGRLKAKYDYEPMAKAEELFIDNEQYLIPDPTVGLHSPTFNEKSMMLQKIIDDATYQYIIGQLDKDGFEAAVNEWVKQGGDKIMEEFTAAYQKK</sequence>
<evidence type="ECO:0000256" key="5">
    <source>
        <dbReference type="ARBA" id="ARBA00023288"/>
    </source>
</evidence>
<name>A0ABW4MUC6_9BACI</name>
<evidence type="ECO:0000256" key="2">
    <source>
        <dbReference type="ARBA" id="ARBA00022729"/>
    </source>
</evidence>
<evidence type="ECO:0000313" key="7">
    <source>
        <dbReference type="EMBL" id="MFD1781470.1"/>
    </source>
</evidence>
<evidence type="ECO:0000256" key="3">
    <source>
        <dbReference type="ARBA" id="ARBA00023136"/>
    </source>
</evidence>
<evidence type="ECO:0000256" key="6">
    <source>
        <dbReference type="SAM" id="SignalP"/>
    </source>
</evidence>
<dbReference type="RefSeq" id="WP_388041698.1">
    <property type="nucleotide sequence ID" value="NZ_JBHUEK010000034.1"/>
</dbReference>
<dbReference type="Proteomes" id="UP001597227">
    <property type="component" value="Unassembled WGS sequence"/>
</dbReference>
<keyword evidence="5" id="KW-0449">Lipoprotein</keyword>
<dbReference type="EMBL" id="JBHUEK010000034">
    <property type="protein sequence ID" value="MFD1781470.1"/>
    <property type="molecule type" value="Genomic_DNA"/>
</dbReference>
<keyword evidence="8" id="KW-1185">Reference proteome</keyword>
<keyword evidence="2 6" id="KW-0732">Signal</keyword>
<dbReference type="InterPro" id="IPR050490">
    <property type="entry name" value="Bact_solute-bd_prot1"/>
</dbReference>
<feature type="signal peptide" evidence="6">
    <location>
        <begin position="1"/>
        <end position="25"/>
    </location>
</feature>
<keyword evidence="1" id="KW-1003">Cell membrane</keyword>
<protein>
    <submittedName>
        <fullName evidence="7">Extracellular solute-binding protein</fullName>
    </submittedName>
</protein>
<dbReference type="InterPro" id="IPR006059">
    <property type="entry name" value="SBP"/>
</dbReference>
<keyword evidence="3" id="KW-0472">Membrane</keyword>
<comment type="caution">
    <text evidence="7">The sequence shown here is derived from an EMBL/GenBank/DDBJ whole genome shotgun (WGS) entry which is preliminary data.</text>
</comment>